<dbReference type="Pfam" id="PF00805">
    <property type="entry name" value="Pentapeptide"/>
    <property type="match status" value="3"/>
</dbReference>
<feature type="transmembrane region" description="Helical" evidence="1">
    <location>
        <begin position="57"/>
        <end position="82"/>
    </location>
</feature>
<feature type="domain" description="CHAT" evidence="2">
    <location>
        <begin position="763"/>
        <end position="919"/>
    </location>
</feature>
<reference evidence="3" key="1">
    <citation type="submission" date="2020-10" db="EMBL/GenBank/DDBJ databases">
        <authorList>
            <person name="Castelo-Branco R."/>
            <person name="Eusebio N."/>
            <person name="Adriana R."/>
            <person name="Vieira A."/>
            <person name="Brugerolle De Fraissinette N."/>
            <person name="Rezende De Castro R."/>
            <person name="Schneider M.P."/>
            <person name="Vasconcelos V."/>
            <person name="Leao P.N."/>
        </authorList>
    </citation>
    <scope>NUCLEOTIDE SEQUENCE</scope>
    <source>
        <strain evidence="3">LEGE 06105</strain>
    </source>
</reference>
<dbReference type="Gene3D" id="2.160.20.80">
    <property type="entry name" value="E3 ubiquitin-protein ligase SopA"/>
    <property type="match status" value="3"/>
</dbReference>
<dbReference type="RefSeq" id="WP_193923788.1">
    <property type="nucleotide sequence ID" value="NZ_JADEWL010000109.1"/>
</dbReference>
<protein>
    <submittedName>
        <fullName evidence="3">Pentapeptide repeat-containing protein</fullName>
    </submittedName>
</protein>
<feature type="transmembrane region" description="Helical" evidence="1">
    <location>
        <begin position="107"/>
        <end position="128"/>
    </location>
</feature>
<feature type="transmembrane region" description="Helical" evidence="1">
    <location>
        <begin position="170"/>
        <end position="194"/>
    </location>
</feature>
<comment type="caution">
    <text evidence="3">The sequence shown here is derived from an EMBL/GenBank/DDBJ whole genome shotgun (WGS) entry which is preliminary data.</text>
</comment>
<keyword evidence="4" id="KW-1185">Reference proteome</keyword>
<dbReference type="PANTHER" id="PTHR14136:SF17">
    <property type="entry name" value="BTB_POZ DOMAIN-CONTAINING PROTEIN KCTD9"/>
    <property type="match status" value="1"/>
</dbReference>
<evidence type="ECO:0000313" key="4">
    <source>
        <dbReference type="Proteomes" id="UP000620559"/>
    </source>
</evidence>
<sequence length="941" mass="105492">MSLEFSHQNLQGYSFTNQDLKGADFSYSDIRGTNFRNAILKGANFHHAVAGVQNFRLIFLMAFSFFMSALCGYASGLTGIIASQSLSSVYSEGTSIVTGISGITNDVAWVTSIIIFSLLGMFFIGTFYRGFAADVWFILAGSEAVIIVIVGLIAVIIWGYPGLKAAVLGAWGAAGAGLWSLVGVITIALAVFWSASESIFEKILKFAAWILGLSTSIFIFSAVFQVSTIALPMTIILALIISLLGIYAGIRAVVEDEKYRLIRTVAIRISTIGGTSFQNADLTEVDLSHAILKNTNFQNAKLIRTNFHLAQKINLSRIENTILINRKVRNLLVTKKGANKSYQNCNLQGANLTNADLNDINLTEADISSATFANACLERANLTKTQALNTNFQRAKLTAACLEGWNIDSTTQLEKTICDYIFLLNNQKERRPSSGEFGSDEFAKLFKVVLNTVDLIFRNGLDLQALSAALTKVREENPDTDIAIQSIENKGDGIVVVRVEVPEHTDKQKIHAGFTQSYELALQSLEARYQAQLQSKDEQIALYRQHQTDLRNLMQIATPNSEKQEKVVILNLNEGDLNSGFTVTLRIAKQGNHPYFESKGKLPPAPKLKEYYHQWRIVYRQSLGINSRLDIPDTQITNISRCDYFYECSVLADKLRENINYWLNSEIFRPIKEQLLEQLNPTDSIRMILQTEDIQVRKLPLQLWNLFDRYPKAEIALSTPSYQSKEKSIYLQGKKSKIRILAILGNSCGIDIQKDRELLEGLPNAEVTFLVEPQRQQLNDELWAQCWNILFFAGHSFTGLKNRRDAEYAEVRDIERKLQKEGYFYLNKSDILTISQLKYALKKAIEKGLALGIFNSCDGLGLAANLADLQLPQMIVMREPVPDKVAQEFLKNFLTEYSHGKTLYQSVRAGREKLQGLENEFPCATWLPVICQNPGEIPPLW</sequence>
<feature type="transmembrane region" description="Helical" evidence="1">
    <location>
        <begin position="135"/>
        <end position="158"/>
    </location>
</feature>
<organism evidence="3 4">
    <name type="scientific">Plectonema cf. radiosum LEGE 06105</name>
    <dbReference type="NCBI Taxonomy" id="945769"/>
    <lineage>
        <taxon>Bacteria</taxon>
        <taxon>Bacillati</taxon>
        <taxon>Cyanobacteriota</taxon>
        <taxon>Cyanophyceae</taxon>
        <taxon>Oscillatoriophycideae</taxon>
        <taxon>Oscillatoriales</taxon>
        <taxon>Microcoleaceae</taxon>
        <taxon>Plectonema</taxon>
    </lineage>
</organism>
<evidence type="ECO:0000313" key="3">
    <source>
        <dbReference type="EMBL" id="MBE9215628.1"/>
    </source>
</evidence>
<dbReference type="Proteomes" id="UP000620559">
    <property type="component" value="Unassembled WGS sequence"/>
</dbReference>
<dbReference type="AlphaFoldDB" id="A0A8J7F6N8"/>
<dbReference type="EMBL" id="JADEWL010000109">
    <property type="protein sequence ID" value="MBE9215628.1"/>
    <property type="molecule type" value="Genomic_DNA"/>
</dbReference>
<gene>
    <name evidence="3" type="ORF">IQ247_23660</name>
</gene>
<feature type="transmembrane region" description="Helical" evidence="1">
    <location>
        <begin position="206"/>
        <end position="224"/>
    </location>
</feature>
<accession>A0A8J7F6N8</accession>
<proteinExistence type="predicted"/>
<keyword evidence="1" id="KW-0812">Transmembrane</keyword>
<feature type="transmembrane region" description="Helical" evidence="1">
    <location>
        <begin position="230"/>
        <end position="254"/>
    </location>
</feature>
<evidence type="ECO:0000256" key="1">
    <source>
        <dbReference type="SAM" id="Phobius"/>
    </source>
</evidence>
<name>A0A8J7F6N8_9CYAN</name>
<dbReference type="InterPro" id="IPR001646">
    <property type="entry name" value="5peptide_repeat"/>
</dbReference>
<dbReference type="SUPFAM" id="SSF141571">
    <property type="entry name" value="Pentapeptide repeat-like"/>
    <property type="match status" value="2"/>
</dbReference>
<dbReference type="PANTHER" id="PTHR14136">
    <property type="entry name" value="BTB_POZ DOMAIN-CONTAINING PROTEIN KCTD9"/>
    <property type="match status" value="1"/>
</dbReference>
<keyword evidence="1" id="KW-1133">Transmembrane helix</keyword>
<dbReference type="InterPro" id="IPR051082">
    <property type="entry name" value="Pentapeptide-BTB/POZ_domain"/>
</dbReference>
<dbReference type="Pfam" id="PF12770">
    <property type="entry name" value="CHAT"/>
    <property type="match status" value="1"/>
</dbReference>
<keyword evidence="1" id="KW-0472">Membrane</keyword>
<evidence type="ECO:0000259" key="2">
    <source>
        <dbReference type="Pfam" id="PF12770"/>
    </source>
</evidence>
<dbReference type="InterPro" id="IPR024983">
    <property type="entry name" value="CHAT_dom"/>
</dbReference>